<gene>
    <name evidence="3" type="ORF">M409DRAFT_16231</name>
</gene>
<proteinExistence type="predicted"/>
<reference evidence="3" key="1">
    <citation type="journal article" date="2020" name="Stud. Mycol.">
        <title>101 Dothideomycetes genomes: a test case for predicting lifestyles and emergence of pathogens.</title>
        <authorList>
            <person name="Haridas S."/>
            <person name="Albert R."/>
            <person name="Binder M."/>
            <person name="Bloem J."/>
            <person name="Labutti K."/>
            <person name="Salamov A."/>
            <person name="Andreopoulos B."/>
            <person name="Baker S."/>
            <person name="Barry K."/>
            <person name="Bills G."/>
            <person name="Bluhm B."/>
            <person name="Cannon C."/>
            <person name="Castanera R."/>
            <person name="Culley D."/>
            <person name="Daum C."/>
            <person name="Ezra D."/>
            <person name="Gonzalez J."/>
            <person name="Henrissat B."/>
            <person name="Kuo A."/>
            <person name="Liang C."/>
            <person name="Lipzen A."/>
            <person name="Lutzoni F."/>
            <person name="Magnuson J."/>
            <person name="Mondo S."/>
            <person name="Nolan M."/>
            <person name="Ohm R."/>
            <person name="Pangilinan J."/>
            <person name="Park H.-J."/>
            <person name="Ramirez L."/>
            <person name="Alfaro M."/>
            <person name="Sun H."/>
            <person name="Tritt A."/>
            <person name="Yoshinaga Y."/>
            <person name="Zwiers L.-H."/>
            <person name="Turgeon B."/>
            <person name="Goodwin S."/>
            <person name="Spatafora J."/>
            <person name="Crous P."/>
            <person name="Grigoriev I."/>
        </authorList>
    </citation>
    <scope>NUCLEOTIDE SEQUENCE</scope>
    <source>
        <strain evidence="3">ATCC 36951</strain>
    </source>
</reference>
<evidence type="ECO:0000256" key="1">
    <source>
        <dbReference type="SAM" id="MobiDB-lite"/>
    </source>
</evidence>
<dbReference type="EMBL" id="ML993579">
    <property type="protein sequence ID" value="KAF2173962.1"/>
    <property type="molecule type" value="Genomic_DNA"/>
</dbReference>
<name>A0A6A6D6V0_ZASCE</name>
<dbReference type="Gene3D" id="2.60.120.10">
    <property type="entry name" value="Jelly Rolls"/>
    <property type="match status" value="1"/>
</dbReference>
<dbReference type="AlphaFoldDB" id="A0A6A6D6V0"/>
<dbReference type="InterPro" id="IPR014710">
    <property type="entry name" value="RmlC-like_jellyroll"/>
</dbReference>
<dbReference type="RefSeq" id="XP_033674851.1">
    <property type="nucleotide sequence ID" value="XM_033803546.1"/>
</dbReference>
<protein>
    <recommendedName>
        <fullName evidence="2">ChrR-like cupin domain-containing protein</fullName>
    </recommendedName>
</protein>
<keyword evidence="4" id="KW-1185">Reference proteome</keyword>
<dbReference type="CDD" id="cd20302">
    <property type="entry name" value="cupin_DAD"/>
    <property type="match status" value="1"/>
</dbReference>
<dbReference type="Pfam" id="PF12973">
    <property type="entry name" value="Cupin_7"/>
    <property type="match status" value="1"/>
</dbReference>
<dbReference type="SUPFAM" id="SSF51182">
    <property type="entry name" value="RmlC-like cupins"/>
    <property type="match status" value="1"/>
</dbReference>
<accession>A0A6A6D6V0</accession>
<dbReference type="Proteomes" id="UP000799537">
    <property type="component" value="Unassembled WGS sequence"/>
</dbReference>
<sequence>MAPAVVDTQPQYDEVSTKQGQPLDRVKQNEQTELGLADQYGAPDVYIDGEQDTCWYHWTGTIYVKILRMENRKGCYIIKLKTEPHAELGKHRHRGEVRAYTIAGNWGYHEYSWTGKPGDYITEMPGTIHTLYMGENSEVIFDVTGSIEFFSDDNTLRETMDGFSFWRMYLDHCKENNLKVNEKLWY</sequence>
<dbReference type="InterPro" id="IPR011051">
    <property type="entry name" value="RmlC_Cupin_sf"/>
</dbReference>
<organism evidence="3 4">
    <name type="scientific">Zasmidium cellare ATCC 36951</name>
    <dbReference type="NCBI Taxonomy" id="1080233"/>
    <lineage>
        <taxon>Eukaryota</taxon>
        <taxon>Fungi</taxon>
        <taxon>Dikarya</taxon>
        <taxon>Ascomycota</taxon>
        <taxon>Pezizomycotina</taxon>
        <taxon>Dothideomycetes</taxon>
        <taxon>Dothideomycetidae</taxon>
        <taxon>Mycosphaerellales</taxon>
        <taxon>Mycosphaerellaceae</taxon>
        <taxon>Zasmidium</taxon>
    </lineage>
</organism>
<evidence type="ECO:0000313" key="3">
    <source>
        <dbReference type="EMBL" id="KAF2173962.1"/>
    </source>
</evidence>
<feature type="region of interest" description="Disordered" evidence="1">
    <location>
        <begin position="1"/>
        <end position="20"/>
    </location>
</feature>
<evidence type="ECO:0000259" key="2">
    <source>
        <dbReference type="Pfam" id="PF12973"/>
    </source>
</evidence>
<dbReference type="GeneID" id="54556818"/>
<dbReference type="OrthoDB" id="4525710at2759"/>
<evidence type="ECO:0000313" key="4">
    <source>
        <dbReference type="Proteomes" id="UP000799537"/>
    </source>
</evidence>
<feature type="domain" description="ChrR-like cupin" evidence="2">
    <location>
        <begin position="51"/>
        <end position="146"/>
    </location>
</feature>
<dbReference type="InterPro" id="IPR025979">
    <property type="entry name" value="ChrR-like_cupin_dom"/>
</dbReference>